<reference evidence="1" key="1">
    <citation type="journal article" date="2015" name="Int. J. Syst. Evol. Microbiol.">
        <title>Rhizobium oryzicola sp. nov., potential plant-growth-promoting endophytic bacteria isolated from rice roots.</title>
        <authorList>
            <person name="Zhang X.X."/>
            <person name="Gao J.S."/>
            <person name="Cao Y.H."/>
            <person name="Sheirdil R.A."/>
            <person name="Wang X.C."/>
            <person name="Zhang L."/>
        </authorList>
    </citation>
    <scope>NUCLEOTIDE SEQUENCE</scope>
    <source>
        <strain evidence="1">05753</strain>
    </source>
</reference>
<evidence type="ECO:0000313" key="1">
    <source>
        <dbReference type="EMBL" id="MDO1585684.1"/>
    </source>
</evidence>
<dbReference type="Gene3D" id="3.20.20.140">
    <property type="entry name" value="Metal-dependent hydrolases"/>
    <property type="match status" value="1"/>
</dbReference>
<dbReference type="PANTHER" id="PTHR42924">
    <property type="entry name" value="EXONUCLEASE"/>
    <property type="match status" value="1"/>
</dbReference>
<gene>
    <name evidence="1" type="ORF">Q2T52_26665</name>
</gene>
<accession>A0ABT8T4K0</accession>
<sequence length="317" mass="35331">MSISFASSYHPIENVSRWLKGNHHGHSIRSDGADTPEANISAYEAAGYDYFALSEHDVYVDPQDYQPSTKMIMLPAVEITTDRGQTLMFLGADGPTPAANTLTLPQVVRYVNERNGLFIADHPNWVYKPFTKHAPVEELLAASEIGAIEIYTGTIERFEGDPSSVDVWDWMLTKGRVVYGHATDDQHSPVDRFLGWNRVQLREGEEATAKTIIEALRMGRFYASTGVTIDEIGTSTNGTEIIVESNAEELKWIVKGGMVADITKGGSGRLSIHDIVEKDRIAHPWKRFQEAKDVMYVRVEAIGPRGTKAWSQPFFIA</sequence>
<organism evidence="1 2">
    <name type="scientific">Rhizobium oryzicola</name>
    <dbReference type="NCBI Taxonomy" id="1232668"/>
    <lineage>
        <taxon>Bacteria</taxon>
        <taxon>Pseudomonadati</taxon>
        <taxon>Pseudomonadota</taxon>
        <taxon>Alphaproteobacteria</taxon>
        <taxon>Hyphomicrobiales</taxon>
        <taxon>Rhizobiaceae</taxon>
        <taxon>Rhizobium/Agrobacterium group</taxon>
        <taxon>Rhizobium</taxon>
    </lineage>
</organism>
<protein>
    <submittedName>
        <fullName evidence="1">CehA/McbA family metallohydrolase</fullName>
    </submittedName>
</protein>
<proteinExistence type="predicted"/>
<comment type="caution">
    <text evidence="1">The sequence shown here is derived from an EMBL/GenBank/DDBJ whole genome shotgun (WGS) entry which is preliminary data.</text>
</comment>
<dbReference type="Proteomes" id="UP001169006">
    <property type="component" value="Unassembled WGS sequence"/>
</dbReference>
<dbReference type="NCBIfam" id="NF038032">
    <property type="entry name" value="CehA_McbA_metalo"/>
    <property type="match status" value="1"/>
</dbReference>
<keyword evidence="2" id="KW-1185">Reference proteome</keyword>
<dbReference type="RefSeq" id="WP_302079935.1">
    <property type="nucleotide sequence ID" value="NZ_JAUKWQ010000022.1"/>
</dbReference>
<name>A0ABT8T4K0_9HYPH</name>
<dbReference type="InterPro" id="IPR052018">
    <property type="entry name" value="PHP_domain"/>
</dbReference>
<dbReference type="SUPFAM" id="SSF89550">
    <property type="entry name" value="PHP domain-like"/>
    <property type="match status" value="1"/>
</dbReference>
<evidence type="ECO:0000313" key="2">
    <source>
        <dbReference type="Proteomes" id="UP001169006"/>
    </source>
</evidence>
<reference evidence="1" key="2">
    <citation type="submission" date="2023-07" db="EMBL/GenBank/DDBJ databases">
        <authorList>
            <person name="Sun H."/>
        </authorList>
    </citation>
    <scope>NUCLEOTIDE SEQUENCE</scope>
    <source>
        <strain evidence="1">05753</strain>
    </source>
</reference>
<dbReference type="InterPro" id="IPR016195">
    <property type="entry name" value="Pol/histidinol_Pase-like"/>
</dbReference>
<dbReference type="PANTHER" id="PTHR42924:SF3">
    <property type="entry name" value="POLYMERASE_HISTIDINOL PHOSPHATASE N-TERMINAL DOMAIN-CONTAINING PROTEIN"/>
    <property type="match status" value="1"/>
</dbReference>
<dbReference type="EMBL" id="JAUKWQ010000022">
    <property type="protein sequence ID" value="MDO1585684.1"/>
    <property type="molecule type" value="Genomic_DNA"/>
</dbReference>